<evidence type="ECO:0000313" key="7">
    <source>
        <dbReference type="EMBL" id="ARF09317.1"/>
    </source>
</evidence>
<dbReference type="GO" id="GO:0016020">
    <property type="term" value="C:membrane"/>
    <property type="evidence" value="ECO:0007669"/>
    <property type="project" value="UniProtKB-SubCell"/>
</dbReference>
<dbReference type="PANTHER" id="PTHR12791">
    <property type="entry name" value="GOLGI SNARE BET1-RELATED"/>
    <property type="match status" value="1"/>
</dbReference>
<evidence type="ECO:0000256" key="5">
    <source>
        <dbReference type="ARBA" id="ARBA00023136"/>
    </source>
</evidence>
<evidence type="ECO:0000256" key="1">
    <source>
        <dbReference type="ARBA" id="ARBA00004167"/>
    </source>
</evidence>
<name>A0A1V0SC81_9VIRU</name>
<dbReference type="SUPFAM" id="SSF58038">
    <property type="entry name" value="SNARE fusion complex"/>
    <property type="match status" value="1"/>
</dbReference>
<dbReference type="EMBL" id="KY684084">
    <property type="protein sequence ID" value="ARF09317.1"/>
    <property type="molecule type" value="Genomic_DNA"/>
</dbReference>
<comment type="subcellular location">
    <subcellularLocation>
        <location evidence="1">Membrane</location>
        <topology evidence="1">Single-pass membrane protein</topology>
    </subcellularLocation>
</comment>
<evidence type="ECO:0000256" key="4">
    <source>
        <dbReference type="ARBA" id="ARBA00022989"/>
    </source>
</evidence>
<keyword evidence="5" id="KW-0472">Membrane</keyword>
<sequence>MYSDTFNKQDQLLQLQDEVVEKLLVKVENLHSVSKEINTELKIHNKLLSNLEEGIDKNKNALSKGNRNLKKLEEKALMCGFLCNVL</sequence>
<keyword evidence="4" id="KW-1133">Transmembrane helix</keyword>
<dbReference type="PROSITE" id="PS50192">
    <property type="entry name" value="T_SNARE"/>
    <property type="match status" value="1"/>
</dbReference>
<reference evidence="7" key="1">
    <citation type="journal article" date="2017" name="Science">
        <title>Giant viruses with an expanded complement of translation system components.</title>
        <authorList>
            <person name="Schulz F."/>
            <person name="Yutin N."/>
            <person name="Ivanova N.N."/>
            <person name="Ortega D.R."/>
            <person name="Lee T.K."/>
            <person name="Vierheilig J."/>
            <person name="Daims H."/>
            <person name="Horn M."/>
            <person name="Wagner M."/>
            <person name="Jensen G.J."/>
            <person name="Kyrpides N.C."/>
            <person name="Koonin E.V."/>
            <person name="Woyke T."/>
        </authorList>
    </citation>
    <scope>NUCLEOTIDE SEQUENCE</scope>
    <source>
        <strain evidence="7">CTV1</strain>
    </source>
</reference>
<feature type="domain" description="T-SNARE coiled-coil homology" evidence="6">
    <location>
        <begin position="10"/>
        <end position="72"/>
    </location>
</feature>
<protein>
    <recommendedName>
        <fullName evidence="6">t-SNARE coiled-coil homology domain-containing protein</fullName>
    </recommendedName>
</protein>
<evidence type="ECO:0000259" key="6">
    <source>
        <dbReference type="PROSITE" id="PS50192"/>
    </source>
</evidence>
<organism evidence="7">
    <name type="scientific">Catovirus CTV1</name>
    <dbReference type="NCBI Taxonomy" id="1977631"/>
    <lineage>
        <taxon>Viruses</taxon>
        <taxon>Varidnaviria</taxon>
        <taxon>Bamfordvirae</taxon>
        <taxon>Nucleocytoviricota</taxon>
        <taxon>Megaviricetes</taxon>
        <taxon>Imitervirales</taxon>
        <taxon>Mimiviridae</taxon>
        <taxon>Klosneuvirinae</taxon>
        <taxon>Catovirus</taxon>
    </lineage>
</organism>
<keyword evidence="3" id="KW-0812">Transmembrane</keyword>
<dbReference type="CDD" id="cd15841">
    <property type="entry name" value="SNARE_Qc"/>
    <property type="match status" value="1"/>
</dbReference>
<dbReference type="SMART" id="SM00397">
    <property type="entry name" value="t_SNARE"/>
    <property type="match status" value="1"/>
</dbReference>
<proteinExistence type="predicted"/>
<gene>
    <name evidence="7" type="ORF">Catovirus_2_266</name>
</gene>
<dbReference type="InterPro" id="IPR000727">
    <property type="entry name" value="T_SNARE_dom"/>
</dbReference>
<dbReference type="Gene3D" id="1.20.5.110">
    <property type="match status" value="1"/>
</dbReference>
<evidence type="ECO:0000256" key="2">
    <source>
        <dbReference type="ARBA" id="ARBA00022448"/>
    </source>
</evidence>
<keyword evidence="2" id="KW-0813">Transport</keyword>
<accession>A0A1V0SC81</accession>
<evidence type="ECO:0000256" key="3">
    <source>
        <dbReference type="ARBA" id="ARBA00022692"/>
    </source>
</evidence>